<evidence type="ECO:0000313" key="8">
    <source>
        <dbReference type="Proteomes" id="UP001168528"/>
    </source>
</evidence>
<dbReference type="EMBL" id="JAUKPO010000008">
    <property type="protein sequence ID" value="MDO1447704.1"/>
    <property type="molecule type" value="Genomic_DNA"/>
</dbReference>
<name>A0ABT8R6I1_9BACT</name>
<sequence>MSITISYISSLSDKESTALLFTDGSAVSGFYKSEPEKEYVEKGLSAETALISINQYVKQLFFIKPKAENIAYRRKENLRKTGADLFKQVSQLKLESLQLASFTDDPEDVLALCEGLMLGSYDFLKYKTDKDKKETKLKQIRLYGKGLTQERVEEIRNLIEATCIARDLVNEPVIYLTAEQLSEDISQLGEEAGFAVEVLNESKIASLKMGGLLAVNLGSPNPPTFNILEYKPSDAKNSQPYILVGKGVVYDTGGLSLKPTPNSMDLMKSDMAGAAAVVGAMYALAKNQVPVHVVGLIPATENRPDGNAITPGDVITMYSGKTVEVLNTDAEGRLILADALHFAAKYNPQLVIDLATLTGSAAKAIGKEGIVYMGTASDEIKKAFEASGNEVYERLVEFPLWEEYGSQIESGIADIKNLGGPDAGAITAGKFLEHFISYPWLHLDIAGGAFLTSPDSYRGKNGTGLGVRLLYHFLKSSVG</sequence>
<dbReference type="InterPro" id="IPR043472">
    <property type="entry name" value="Macro_dom-like"/>
</dbReference>
<evidence type="ECO:0000256" key="5">
    <source>
        <dbReference type="ARBA" id="ARBA00023211"/>
    </source>
</evidence>
<dbReference type="Proteomes" id="UP001168528">
    <property type="component" value="Unassembled WGS sequence"/>
</dbReference>
<evidence type="ECO:0000259" key="6">
    <source>
        <dbReference type="PROSITE" id="PS00631"/>
    </source>
</evidence>
<keyword evidence="8" id="KW-1185">Reference proteome</keyword>
<keyword evidence="5" id="KW-0464">Manganese</keyword>
<proteinExistence type="inferred from homology"/>
<dbReference type="PANTHER" id="PTHR11963">
    <property type="entry name" value="LEUCINE AMINOPEPTIDASE-RELATED"/>
    <property type="match status" value="1"/>
</dbReference>
<keyword evidence="4" id="KW-0378">Hydrolase</keyword>
<dbReference type="PROSITE" id="PS00631">
    <property type="entry name" value="CYTOSOL_AP"/>
    <property type="match status" value="1"/>
</dbReference>
<feature type="domain" description="Cytosol aminopeptidase" evidence="6">
    <location>
        <begin position="327"/>
        <end position="334"/>
    </location>
</feature>
<dbReference type="Pfam" id="PF00883">
    <property type="entry name" value="Peptidase_M17"/>
    <property type="match status" value="1"/>
</dbReference>
<evidence type="ECO:0000313" key="7">
    <source>
        <dbReference type="EMBL" id="MDO1447704.1"/>
    </source>
</evidence>
<dbReference type="PANTHER" id="PTHR11963:SF23">
    <property type="entry name" value="CYTOSOL AMINOPEPTIDASE"/>
    <property type="match status" value="1"/>
</dbReference>
<dbReference type="Gene3D" id="3.40.220.10">
    <property type="entry name" value="Leucine Aminopeptidase, subunit E, domain 1"/>
    <property type="match status" value="1"/>
</dbReference>
<dbReference type="RefSeq" id="WP_302038508.1">
    <property type="nucleotide sequence ID" value="NZ_JAUKPO010000008.1"/>
</dbReference>
<evidence type="ECO:0000256" key="4">
    <source>
        <dbReference type="ARBA" id="ARBA00022801"/>
    </source>
</evidence>
<keyword evidence="3" id="KW-0645">Protease</keyword>
<reference evidence="7" key="1">
    <citation type="submission" date="2023-07" db="EMBL/GenBank/DDBJ databases">
        <title>The genome sequence of Rhodocytophaga aerolata KACC 12507.</title>
        <authorList>
            <person name="Zhang X."/>
        </authorList>
    </citation>
    <scope>NUCLEOTIDE SEQUENCE</scope>
    <source>
        <strain evidence="7">KACC 12507</strain>
    </source>
</reference>
<dbReference type="CDD" id="cd00433">
    <property type="entry name" value="Peptidase_M17"/>
    <property type="match status" value="1"/>
</dbReference>
<dbReference type="InterPro" id="IPR011356">
    <property type="entry name" value="Leucine_aapep/pepB"/>
</dbReference>
<comment type="similarity">
    <text evidence="1">Belongs to the peptidase M17 family.</text>
</comment>
<dbReference type="PRINTS" id="PR00481">
    <property type="entry name" value="LAMNOPPTDASE"/>
</dbReference>
<organism evidence="7 8">
    <name type="scientific">Rhodocytophaga aerolata</name>
    <dbReference type="NCBI Taxonomy" id="455078"/>
    <lineage>
        <taxon>Bacteria</taxon>
        <taxon>Pseudomonadati</taxon>
        <taxon>Bacteroidota</taxon>
        <taxon>Cytophagia</taxon>
        <taxon>Cytophagales</taxon>
        <taxon>Rhodocytophagaceae</taxon>
        <taxon>Rhodocytophaga</taxon>
    </lineage>
</organism>
<protein>
    <submittedName>
        <fullName evidence="7">Leucyl aminopeptidase family protein</fullName>
    </submittedName>
</protein>
<dbReference type="SUPFAM" id="SSF53187">
    <property type="entry name" value="Zn-dependent exopeptidases"/>
    <property type="match status" value="1"/>
</dbReference>
<accession>A0ABT8R6I1</accession>
<keyword evidence="2 7" id="KW-0031">Aminopeptidase</keyword>
<dbReference type="InterPro" id="IPR000819">
    <property type="entry name" value="Peptidase_M17_C"/>
</dbReference>
<gene>
    <name evidence="7" type="ORF">Q0590_15645</name>
</gene>
<evidence type="ECO:0000256" key="2">
    <source>
        <dbReference type="ARBA" id="ARBA00022438"/>
    </source>
</evidence>
<dbReference type="Gene3D" id="3.40.630.10">
    <property type="entry name" value="Zn peptidases"/>
    <property type="match status" value="1"/>
</dbReference>
<evidence type="ECO:0000256" key="3">
    <source>
        <dbReference type="ARBA" id="ARBA00022670"/>
    </source>
</evidence>
<dbReference type="SUPFAM" id="SSF52949">
    <property type="entry name" value="Macro domain-like"/>
    <property type="match status" value="1"/>
</dbReference>
<dbReference type="GO" id="GO:0004177">
    <property type="term" value="F:aminopeptidase activity"/>
    <property type="evidence" value="ECO:0007669"/>
    <property type="project" value="UniProtKB-KW"/>
</dbReference>
<comment type="caution">
    <text evidence="7">The sequence shown here is derived from an EMBL/GenBank/DDBJ whole genome shotgun (WGS) entry which is preliminary data.</text>
</comment>
<evidence type="ECO:0000256" key="1">
    <source>
        <dbReference type="ARBA" id="ARBA00009528"/>
    </source>
</evidence>